<gene>
    <name evidence="2" type="ORF">NLU13_6793</name>
</gene>
<dbReference type="InterPro" id="IPR051678">
    <property type="entry name" value="AGP_Transferase"/>
</dbReference>
<sequence>MPRESIQSLSDASQEESSAHKARAIANDILVRNISLRIKGNASVDLLPFLQQQVEQYPQLCNSLAQSISRRKSTSSCSDASTENGDGESSAVAELLHFQLKGDISIIQPLDSSIIALTTDQQNLEGAQDELLVPGLNYLIAHSQVLWRLHSTAVLEISPSSVVKVGTSIDLDSITNLQYINQHAAGIPAPSSLGALRCGRWTYALMSRAAGETLETAWPRLVPSQKLSVQQQLNTIFTNLRSNSPDDASQQYIGSFTSRRCKDMRRNLREATKPVQTEENFNDFLCDQPRRTKTSWIQMVRPLMSASHRLVMTHGDVHPRNIMVEWDTHHTDRQDDQSRIRITA</sequence>
<evidence type="ECO:0000313" key="3">
    <source>
        <dbReference type="Proteomes" id="UP001175261"/>
    </source>
</evidence>
<dbReference type="Proteomes" id="UP001175261">
    <property type="component" value="Unassembled WGS sequence"/>
</dbReference>
<name>A0AA39GEL7_SARSR</name>
<reference evidence="2" key="1">
    <citation type="submission" date="2022-10" db="EMBL/GenBank/DDBJ databases">
        <title>Determination and structural analysis of whole genome sequence of Sarocladium strictum F4-1.</title>
        <authorList>
            <person name="Hu L."/>
            <person name="Jiang Y."/>
        </authorList>
    </citation>
    <scope>NUCLEOTIDE SEQUENCE</scope>
    <source>
        <strain evidence="2">F4-1</strain>
    </source>
</reference>
<dbReference type="PANTHER" id="PTHR21310">
    <property type="entry name" value="AMINOGLYCOSIDE PHOSPHOTRANSFERASE-RELATED-RELATED"/>
    <property type="match status" value="1"/>
</dbReference>
<evidence type="ECO:0000313" key="2">
    <source>
        <dbReference type="EMBL" id="KAK0385616.1"/>
    </source>
</evidence>
<dbReference type="Pfam" id="PF01636">
    <property type="entry name" value="APH"/>
    <property type="match status" value="1"/>
</dbReference>
<evidence type="ECO:0000259" key="1">
    <source>
        <dbReference type="Pfam" id="PF01636"/>
    </source>
</evidence>
<dbReference type="EMBL" id="JAPDFR010000006">
    <property type="protein sequence ID" value="KAK0385616.1"/>
    <property type="molecule type" value="Genomic_DNA"/>
</dbReference>
<dbReference type="InterPro" id="IPR011009">
    <property type="entry name" value="Kinase-like_dom_sf"/>
</dbReference>
<dbReference type="PANTHER" id="PTHR21310:SF15">
    <property type="entry name" value="AMINOGLYCOSIDE PHOSPHOTRANSFERASE DOMAIN-CONTAINING PROTEIN"/>
    <property type="match status" value="1"/>
</dbReference>
<protein>
    <recommendedName>
        <fullName evidence="1">Aminoglycoside phosphotransferase domain-containing protein</fullName>
    </recommendedName>
</protein>
<feature type="domain" description="Aminoglycoside phosphotransferase" evidence="1">
    <location>
        <begin position="177"/>
        <end position="328"/>
    </location>
</feature>
<proteinExistence type="predicted"/>
<comment type="caution">
    <text evidence="2">The sequence shown here is derived from an EMBL/GenBank/DDBJ whole genome shotgun (WGS) entry which is preliminary data.</text>
</comment>
<dbReference type="InterPro" id="IPR002575">
    <property type="entry name" value="Aminoglycoside_PTrfase"/>
</dbReference>
<dbReference type="AlphaFoldDB" id="A0AA39GEL7"/>
<accession>A0AA39GEL7</accession>
<organism evidence="2 3">
    <name type="scientific">Sarocladium strictum</name>
    <name type="common">Black bundle disease fungus</name>
    <name type="synonym">Acremonium strictum</name>
    <dbReference type="NCBI Taxonomy" id="5046"/>
    <lineage>
        <taxon>Eukaryota</taxon>
        <taxon>Fungi</taxon>
        <taxon>Dikarya</taxon>
        <taxon>Ascomycota</taxon>
        <taxon>Pezizomycotina</taxon>
        <taxon>Sordariomycetes</taxon>
        <taxon>Hypocreomycetidae</taxon>
        <taxon>Hypocreales</taxon>
        <taxon>Sarocladiaceae</taxon>
        <taxon>Sarocladium</taxon>
    </lineage>
</organism>
<dbReference type="SUPFAM" id="SSF56112">
    <property type="entry name" value="Protein kinase-like (PK-like)"/>
    <property type="match status" value="1"/>
</dbReference>
<keyword evidence="3" id="KW-1185">Reference proteome</keyword>